<organism evidence="10 11">
    <name type="scientific">Colocasia esculenta</name>
    <name type="common">Wild taro</name>
    <name type="synonym">Arum esculentum</name>
    <dbReference type="NCBI Taxonomy" id="4460"/>
    <lineage>
        <taxon>Eukaryota</taxon>
        <taxon>Viridiplantae</taxon>
        <taxon>Streptophyta</taxon>
        <taxon>Embryophyta</taxon>
        <taxon>Tracheophyta</taxon>
        <taxon>Spermatophyta</taxon>
        <taxon>Magnoliopsida</taxon>
        <taxon>Liliopsida</taxon>
        <taxon>Araceae</taxon>
        <taxon>Aroideae</taxon>
        <taxon>Colocasieae</taxon>
        <taxon>Colocasia</taxon>
    </lineage>
</organism>
<feature type="compositionally biased region" description="Basic residues" evidence="8">
    <location>
        <begin position="487"/>
        <end position="497"/>
    </location>
</feature>
<evidence type="ECO:0000256" key="1">
    <source>
        <dbReference type="ARBA" id="ARBA00012513"/>
    </source>
</evidence>
<dbReference type="AlphaFoldDB" id="A0A843WBI1"/>
<dbReference type="Gene3D" id="3.30.200.20">
    <property type="entry name" value="Phosphorylase Kinase, domain 1"/>
    <property type="match status" value="1"/>
</dbReference>
<keyword evidence="6" id="KW-0611">Plant defense</keyword>
<dbReference type="SMR" id="A0A843WBI1"/>
<keyword evidence="11" id="KW-1185">Reference proteome</keyword>
<feature type="domain" description="Protein kinase" evidence="9">
    <location>
        <begin position="82"/>
        <end position="363"/>
    </location>
</feature>
<dbReference type="InterPro" id="IPR008271">
    <property type="entry name" value="Ser/Thr_kinase_AS"/>
</dbReference>
<evidence type="ECO:0000259" key="9">
    <source>
        <dbReference type="PROSITE" id="PS50011"/>
    </source>
</evidence>
<gene>
    <name evidence="10" type="ORF">Taro_035786</name>
</gene>
<dbReference type="Pfam" id="PF07714">
    <property type="entry name" value="PK_Tyr_Ser-Thr"/>
    <property type="match status" value="1"/>
</dbReference>
<evidence type="ECO:0000256" key="8">
    <source>
        <dbReference type="SAM" id="MobiDB-lite"/>
    </source>
</evidence>
<dbReference type="GO" id="GO:0004674">
    <property type="term" value="F:protein serine/threonine kinase activity"/>
    <property type="evidence" value="ECO:0007669"/>
    <property type="project" value="UniProtKB-KW"/>
</dbReference>
<dbReference type="GO" id="GO:0005524">
    <property type="term" value="F:ATP binding"/>
    <property type="evidence" value="ECO:0007669"/>
    <property type="project" value="UniProtKB-KW"/>
</dbReference>
<dbReference type="Proteomes" id="UP000652761">
    <property type="component" value="Unassembled WGS sequence"/>
</dbReference>
<dbReference type="SUPFAM" id="SSF56112">
    <property type="entry name" value="Protein kinase-like (PK-like)"/>
    <property type="match status" value="1"/>
</dbReference>
<feature type="compositionally biased region" description="Basic and acidic residues" evidence="8">
    <location>
        <begin position="382"/>
        <end position="450"/>
    </location>
</feature>
<dbReference type="FunFam" id="1.10.510.10:FF:000258">
    <property type="entry name" value="Probable serine/threonine-protein kinase PBL8"/>
    <property type="match status" value="1"/>
</dbReference>
<dbReference type="Gene3D" id="1.10.510.10">
    <property type="entry name" value="Transferase(Phosphotransferase) domain 1"/>
    <property type="match status" value="1"/>
</dbReference>
<keyword evidence="4" id="KW-0547">Nucleotide-binding</keyword>
<dbReference type="EMBL" id="NMUH01002961">
    <property type="protein sequence ID" value="MQM03021.1"/>
    <property type="molecule type" value="Genomic_DNA"/>
</dbReference>
<dbReference type="CDD" id="cd14066">
    <property type="entry name" value="STKc_IRAK"/>
    <property type="match status" value="1"/>
</dbReference>
<evidence type="ECO:0000256" key="5">
    <source>
        <dbReference type="ARBA" id="ARBA00022777"/>
    </source>
</evidence>
<dbReference type="InterPro" id="IPR000719">
    <property type="entry name" value="Prot_kinase_dom"/>
</dbReference>
<evidence type="ECO:0000256" key="4">
    <source>
        <dbReference type="ARBA" id="ARBA00022741"/>
    </source>
</evidence>
<evidence type="ECO:0000313" key="11">
    <source>
        <dbReference type="Proteomes" id="UP000652761"/>
    </source>
</evidence>
<name>A0A843WBI1_COLES</name>
<proteinExistence type="predicted"/>
<keyword evidence="3" id="KW-0808">Transferase</keyword>
<dbReference type="PANTHER" id="PTHR45621">
    <property type="entry name" value="OS01G0588500 PROTEIN-RELATED"/>
    <property type="match status" value="1"/>
</dbReference>
<comment type="caution">
    <text evidence="10">The sequence shown here is derived from an EMBL/GenBank/DDBJ whole genome shotgun (WGS) entry which is preliminary data.</text>
</comment>
<dbReference type="InterPro" id="IPR001245">
    <property type="entry name" value="Ser-Thr/Tyr_kinase_cat_dom"/>
</dbReference>
<feature type="region of interest" description="Disordered" evidence="8">
    <location>
        <begin position="23"/>
        <end position="48"/>
    </location>
</feature>
<evidence type="ECO:0000256" key="3">
    <source>
        <dbReference type="ARBA" id="ARBA00022679"/>
    </source>
</evidence>
<feature type="region of interest" description="Disordered" evidence="8">
    <location>
        <begin position="379"/>
        <end position="497"/>
    </location>
</feature>
<reference evidence="10" key="1">
    <citation type="submission" date="2017-07" db="EMBL/GenBank/DDBJ databases">
        <title>Taro Niue Genome Assembly and Annotation.</title>
        <authorList>
            <person name="Atibalentja N."/>
            <person name="Keating K."/>
            <person name="Fields C.J."/>
        </authorList>
    </citation>
    <scope>NUCLEOTIDE SEQUENCE</scope>
    <source>
        <strain evidence="10">Niue_2</strain>
        <tissue evidence="10">Leaf</tissue>
    </source>
</reference>
<evidence type="ECO:0000313" key="10">
    <source>
        <dbReference type="EMBL" id="MQM03021.1"/>
    </source>
</evidence>
<protein>
    <recommendedName>
        <fullName evidence="1">non-specific serine/threonine protein kinase</fullName>
        <ecNumber evidence="1">2.7.11.1</ecNumber>
    </recommendedName>
</protein>
<accession>A0A843WBI1</accession>
<keyword evidence="2" id="KW-0723">Serine/threonine-protein kinase</keyword>
<feature type="compositionally biased region" description="Basic residues" evidence="8">
    <location>
        <begin position="451"/>
        <end position="473"/>
    </location>
</feature>
<dbReference type="InterPro" id="IPR011009">
    <property type="entry name" value="Kinase-like_dom_sf"/>
</dbReference>
<evidence type="ECO:0000256" key="2">
    <source>
        <dbReference type="ARBA" id="ARBA00022527"/>
    </source>
</evidence>
<dbReference type="PROSITE" id="PS50011">
    <property type="entry name" value="PROTEIN_KINASE_DOM"/>
    <property type="match status" value="1"/>
</dbReference>
<keyword evidence="7" id="KW-0067">ATP-binding</keyword>
<dbReference type="GO" id="GO:0006952">
    <property type="term" value="P:defense response"/>
    <property type="evidence" value="ECO:0007669"/>
    <property type="project" value="UniProtKB-KW"/>
</dbReference>
<sequence>MARRKMSWRSLFACYGRVGDSDSMGSTAGNKPASKRSPQRFSMPDFSNATPPFTPEELSLSLAGSNLHVFTMAELKAVTNSFSMSHRIGEGGFGPVFKGYVDEKLRPGLKAQHVAVKLLDQEGLQGHKEWLAEVIFLGQLRHPHLVKLIGYCCEDENRLLVYEFMARGSLENHLFKRFFACLPWRTRIKIAVGAAKGLAFLHEAEKPVIYRDFKASNILLESDYKAKLSDFGLAKDGPEGEDTHVSTRVMGTEGYAAPEYVMTGHLTAKSDVYSFGVVLLELLSGRRSLDKSRPSREHNLVDWARPWLNDPRRLVRVIDPKLDGEYSTKGAQMVAGLAFRCLSHSPKNRPSMKTIVETLEPLLLLDDIPMGNFVYTVTASNSKEDDSGKDQAKEDGDKVEPPESENKVEEKEDGDKVEPPESENKVEEKEDGNKVEPQSENKVEEKENGNRQRRHHHRQRHQHHHGTRQRTRSPKSAAYTDTALYRKSSRHSRASGD</sequence>
<dbReference type="EC" id="2.7.11.1" evidence="1"/>
<dbReference type="OrthoDB" id="4062651at2759"/>
<dbReference type="InterPro" id="IPR050823">
    <property type="entry name" value="Plant_Ser_Thr_Prot_Kinase"/>
</dbReference>
<keyword evidence="5" id="KW-0418">Kinase</keyword>
<evidence type="ECO:0000256" key="6">
    <source>
        <dbReference type="ARBA" id="ARBA00022821"/>
    </source>
</evidence>
<dbReference type="FunFam" id="3.30.200.20:FF:000228">
    <property type="entry name" value="Serine/threonine-protein kinase BIK1"/>
    <property type="match status" value="1"/>
</dbReference>
<dbReference type="PROSITE" id="PS00108">
    <property type="entry name" value="PROTEIN_KINASE_ST"/>
    <property type="match status" value="1"/>
</dbReference>
<evidence type="ECO:0000256" key="7">
    <source>
        <dbReference type="ARBA" id="ARBA00022840"/>
    </source>
</evidence>